<dbReference type="InterPro" id="IPR011041">
    <property type="entry name" value="Quinoprot_gluc/sorb_DH_b-prop"/>
</dbReference>
<evidence type="ECO:0000256" key="1">
    <source>
        <dbReference type="SAM" id="SignalP"/>
    </source>
</evidence>
<dbReference type="RefSeq" id="WP_062249738.1">
    <property type="nucleotide sequence ID" value="NZ_LHZA01000145.1"/>
</dbReference>
<dbReference type="PATRIC" id="fig|178900.5.peg.1997"/>
<dbReference type="InterPro" id="IPR011042">
    <property type="entry name" value="6-blade_b-propeller_TolB-like"/>
</dbReference>
<protein>
    <submittedName>
        <fullName evidence="3">Sorbosone dehydrogenase</fullName>
    </submittedName>
</protein>
<dbReference type="Gene3D" id="2.120.10.30">
    <property type="entry name" value="TolB, C-terminal domain"/>
    <property type="match status" value="1"/>
</dbReference>
<dbReference type="EMBL" id="LHZA01000145">
    <property type="protein sequence ID" value="KXU93764.1"/>
    <property type="molecule type" value="Genomic_DNA"/>
</dbReference>
<keyword evidence="1" id="KW-0732">Signal</keyword>
<dbReference type="Proteomes" id="UP000075473">
    <property type="component" value="Unassembled WGS sequence"/>
</dbReference>
<accession>A0A149Q972</accession>
<reference evidence="3 4" key="1">
    <citation type="submission" date="2015-06" db="EMBL/GenBank/DDBJ databases">
        <title>Improved classification and identification of acetic acid bacteria using matrix-assisted laser desorption/ionization time-of-flight mass spectrometry; Gluconobacter nephelii and Gluconobacter uchimurae are later heterotypic synonyms of Gluconobacter japonicus and Gluconobacter oxydans, respectively.</title>
        <authorList>
            <person name="Li L."/>
            <person name="Cleenwerck I."/>
            <person name="De Vuyst L."/>
            <person name="Vandamme P."/>
        </authorList>
    </citation>
    <scope>NUCLEOTIDE SEQUENCE [LARGE SCALE GENOMIC DNA]</scope>
    <source>
        <strain evidence="3 4">LMG 1625</strain>
    </source>
</reference>
<name>A0A149Q972_9PROT</name>
<dbReference type="PANTHER" id="PTHR33546">
    <property type="entry name" value="LARGE, MULTIFUNCTIONAL SECRETED PROTEIN-RELATED"/>
    <property type="match status" value="1"/>
</dbReference>
<feature type="chain" id="PRO_5007552137" evidence="1">
    <location>
        <begin position="28"/>
        <end position="379"/>
    </location>
</feature>
<feature type="signal peptide" evidence="1">
    <location>
        <begin position="1"/>
        <end position="27"/>
    </location>
</feature>
<evidence type="ECO:0000259" key="2">
    <source>
        <dbReference type="Pfam" id="PF22807"/>
    </source>
</evidence>
<evidence type="ECO:0000313" key="3">
    <source>
        <dbReference type="EMBL" id="KXU93764.1"/>
    </source>
</evidence>
<sequence>MQKPFRNRLARALFACAVSGVASVVIAGHSLAAAKLDELHVPAGFHIGIFSFQVPGAREMAIGAQGTVFVGTMGPGVVYAISTDQAGHATKVRTIAHGLNQPVGVAFYRGDLYISDTQRIVALRDIEHHLDAPAAPEVVADALPYEDGDHSWKFIAFGPDGRLYVPIGSPCNICDVGHKFGRLLSMKPDGTDRQDVAFGIRNTVGFTWQPGTGALWFTDNGRDNLGDDVPSDELNRVSRPGESFGYPYCHQGNLPDPQFGKQHACSEFTPPALLLGAHVAALGLRFYEGTEFPASYRGALIIAEHGSWNRSTLAGYQVVTVHFGPDGKPQAPEVLVSGFRNGQTAWGRPVDVQPMADGSVLISDDLSGTIYKLTYGGSP</sequence>
<evidence type="ECO:0000313" key="4">
    <source>
        <dbReference type="Proteomes" id="UP000075473"/>
    </source>
</evidence>
<organism evidence="3 4">
    <name type="scientific">Acetobacter cerevisiae</name>
    <dbReference type="NCBI Taxonomy" id="178900"/>
    <lineage>
        <taxon>Bacteria</taxon>
        <taxon>Pseudomonadati</taxon>
        <taxon>Pseudomonadota</taxon>
        <taxon>Alphaproteobacteria</taxon>
        <taxon>Acetobacterales</taxon>
        <taxon>Acetobacteraceae</taxon>
        <taxon>Acetobacter</taxon>
    </lineage>
</organism>
<dbReference type="InterPro" id="IPR054539">
    <property type="entry name" value="Beta-prop_PDH"/>
</dbReference>
<gene>
    <name evidence="3" type="ORF">AD928_08245</name>
</gene>
<dbReference type="AlphaFoldDB" id="A0A149Q972"/>
<feature type="domain" description="Pyrroloquinoline quinone-dependent pyranose dehydrogenase beta-propeller" evidence="2">
    <location>
        <begin position="41"/>
        <end position="374"/>
    </location>
</feature>
<dbReference type="PANTHER" id="PTHR33546:SF1">
    <property type="entry name" value="LARGE, MULTIFUNCTIONAL SECRETED PROTEIN"/>
    <property type="match status" value="1"/>
</dbReference>
<dbReference type="Pfam" id="PF22807">
    <property type="entry name" value="TrAA12"/>
    <property type="match status" value="1"/>
</dbReference>
<proteinExistence type="predicted"/>
<dbReference type="SUPFAM" id="SSF50952">
    <property type="entry name" value="Soluble quinoprotein glucose dehydrogenase"/>
    <property type="match status" value="1"/>
</dbReference>
<comment type="caution">
    <text evidence="3">The sequence shown here is derived from an EMBL/GenBank/DDBJ whole genome shotgun (WGS) entry which is preliminary data.</text>
</comment>